<dbReference type="Proteomes" id="UP001497600">
    <property type="component" value="Chromosome B"/>
</dbReference>
<keyword evidence="3" id="KW-1185">Reference proteome</keyword>
<gene>
    <name evidence="2" type="primary">FMP30</name>
    <name evidence="2" type="ORF">CAAN4_B01266</name>
</gene>
<sequence>MLSIKAKVGLGILFSYTSFEVYMQLRTQYVIRRRKQEYQKLISTSNTDGVDFSKFKSATVAGTFVNPFEEYRPQTAFEFLMVRIMEAIESIYGNQFELHNKLPGGDTRDIEDVLKSHKPDLELLRHNSTILQKCLELNDFQNLDVTTSPSKGISAIFSKVAQPKLRDQMLFTWIGQSCALVQLSGINILTDPILSNHLISPSVGPKRLVPAPLSLEDINYATNNKVDFVLVSHDHPDHLELDLAKKVGNKTMWIVPLGLKKKLARKGIYNVIEMDWWDTLPLNGYIGNGTSNLTDKYEVTCVPAMHWSGRYVIDSNTSLWCSFIIRKNGESVLYHAGDTGYSKELFETIGKAFGPLKLSLLPIGQYCPSWHQKPRHISPAESVHIADHLNSKYVMGVHWGTFKISSEPILEPKYLLENIAKERNQSDFIQVPELGLTYLYDLKSDAPPQARK</sequence>
<accession>A0ABP0E6T1</accession>
<dbReference type="PANTHER" id="PTHR15032:SF4">
    <property type="entry name" value="N-ACYL-PHOSPHATIDYLETHANOLAMINE-HYDROLYZING PHOSPHOLIPASE D"/>
    <property type="match status" value="1"/>
</dbReference>
<dbReference type="Gene3D" id="3.60.15.10">
    <property type="entry name" value="Ribonuclease Z/Hydroxyacylglutathione hydrolase-like"/>
    <property type="match status" value="1"/>
</dbReference>
<dbReference type="SUPFAM" id="SSF56281">
    <property type="entry name" value="Metallo-hydrolase/oxidoreductase"/>
    <property type="match status" value="1"/>
</dbReference>
<dbReference type="EMBL" id="OZ004254">
    <property type="protein sequence ID" value="CAK7895639.1"/>
    <property type="molecule type" value="Genomic_DNA"/>
</dbReference>
<dbReference type="InterPro" id="IPR024884">
    <property type="entry name" value="NAPE-PLD"/>
</dbReference>
<name>A0ABP0E6T1_9ASCO</name>
<dbReference type="PANTHER" id="PTHR15032">
    <property type="entry name" value="N-ACYL-PHOSPHATIDYLETHANOLAMINE-HYDROLYZING PHOSPHOLIPASE D"/>
    <property type="match status" value="1"/>
</dbReference>
<dbReference type="Pfam" id="PF12706">
    <property type="entry name" value="Lactamase_B_2"/>
    <property type="match status" value="1"/>
</dbReference>
<reference evidence="2 3" key="1">
    <citation type="submission" date="2024-01" db="EMBL/GenBank/DDBJ databases">
        <authorList>
            <consortium name="Genoscope - CEA"/>
            <person name="William W."/>
        </authorList>
    </citation>
    <scope>NUCLEOTIDE SEQUENCE [LARGE SCALE GENOMIC DNA]</scope>
    <source>
        <strain evidence="2 3">29B2s-10</strain>
    </source>
</reference>
<proteinExistence type="predicted"/>
<dbReference type="InterPro" id="IPR001279">
    <property type="entry name" value="Metallo-B-lactamas"/>
</dbReference>
<evidence type="ECO:0000259" key="1">
    <source>
        <dbReference type="Pfam" id="PF12706"/>
    </source>
</evidence>
<protein>
    <submittedName>
        <fullName evidence="2">N-acyl-phosphatidylethanolamine-hydrolyzing phospholipase D, mitochondrial</fullName>
    </submittedName>
</protein>
<organism evidence="2 3">
    <name type="scientific">[Candida] anglica</name>
    <dbReference type="NCBI Taxonomy" id="148631"/>
    <lineage>
        <taxon>Eukaryota</taxon>
        <taxon>Fungi</taxon>
        <taxon>Dikarya</taxon>
        <taxon>Ascomycota</taxon>
        <taxon>Saccharomycotina</taxon>
        <taxon>Pichiomycetes</taxon>
        <taxon>Debaryomycetaceae</taxon>
        <taxon>Kurtzmaniella</taxon>
    </lineage>
</organism>
<dbReference type="PIRSF" id="PIRSF038896">
    <property type="entry name" value="NAPE-PLD"/>
    <property type="match status" value="1"/>
</dbReference>
<dbReference type="InterPro" id="IPR036866">
    <property type="entry name" value="RibonucZ/Hydroxyglut_hydro"/>
</dbReference>
<evidence type="ECO:0000313" key="3">
    <source>
        <dbReference type="Proteomes" id="UP001497600"/>
    </source>
</evidence>
<evidence type="ECO:0000313" key="2">
    <source>
        <dbReference type="EMBL" id="CAK7895639.1"/>
    </source>
</evidence>
<feature type="domain" description="Metallo-beta-lactamase" evidence="1">
    <location>
        <begin position="187"/>
        <end position="399"/>
    </location>
</feature>